<protein>
    <submittedName>
        <fullName evidence="3">Uncharacterized protein LOC106013692</fullName>
    </submittedName>
</protein>
<dbReference type="GeneID" id="106013692"/>
<name>A0ABM1W3I1_APLCA</name>
<accession>A0ABM1W3I1</accession>
<evidence type="ECO:0000313" key="2">
    <source>
        <dbReference type="Proteomes" id="UP000694888"/>
    </source>
</evidence>
<reference evidence="3" key="1">
    <citation type="submission" date="2025-08" db="UniProtKB">
        <authorList>
            <consortium name="RefSeq"/>
        </authorList>
    </citation>
    <scope>IDENTIFICATION</scope>
</reference>
<feature type="region of interest" description="Disordered" evidence="1">
    <location>
        <begin position="96"/>
        <end position="146"/>
    </location>
</feature>
<evidence type="ECO:0000313" key="3">
    <source>
        <dbReference type="RefSeq" id="XP_035829224.1"/>
    </source>
</evidence>
<proteinExistence type="predicted"/>
<feature type="compositionally biased region" description="Basic and acidic residues" evidence="1">
    <location>
        <begin position="290"/>
        <end position="306"/>
    </location>
</feature>
<sequence length="343" mass="39661">METQGARPRQVARRMEKMLLVNHREEQSLRRRLADITSYSYERGRELDRETRKIPDLLRRECPRSAQTVDPVTGYLLREYRRNSLVIPAILSALQKDPDDSANDETQTRDVNSPEKKPKRDGKRPGRNKYTRSPHHRMSGEDEAEVDFEEYEAGKVTGLVRDITKLRTEMSMNKKVDAVRTRASFRELLRDVQERERASGESDTYTDGTCSLLRRKMHKMRRYDDHDLALEIGSQGSLQLKVHAPPQGVKSKLHSTSPAHSSQKLPALPVNRSHTASGGHSRQQSDPEEEMRRLLEAQERHQTELRVAKETEKYRYIQKKIGDFLEKNKRKVALPLLLDTGDS</sequence>
<feature type="compositionally biased region" description="Polar residues" evidence="1">
    <location>
        <begin position="254"/>
        <end position="264"/>
    </location>
</feature>
<gene>
    <name evidence="3" type="primary">LOC106013692</name>
</gene>
<feature type="compositionally biased region" description="Basic and acidic residues" evidence="1">
    <location>
        <begin position="106"/>
        <end position="118"/>
    </location>
</feature>
<feature type="compositionally biased region" description="Polar residues" evidence="1">
    <location>
        <begin position="272"/>
        <end position="284"/>
    </location>
</feature>
<keyword evidence="2" id="KW-1185">Reference proteome</keyword>
<organism evidence="2 3">
    <name type="scientific">Aplysia californica</name>
    <name type="common">California sea hare</name>
    <dbReference type="NCBI Taxonomy" id="6500"/>
    <lineage>
        <taxon>Eukaryota</taxon>
        <taxon>Metazoa</taxon>
        <taxon>Spiralia</taxon>
        <taxon>Lophotrochozoa</taxon>
        <taxon>Mollusca</taxon>
        <taxon>Gastropoda</taxon>
        <taxon>Heterobranchia</taxon>
        <taxon>Euthyneura</taxon>
        <taxon>Tectipleura</taxon>
        <taxon>Aplysiida</taxon>
        <taxon>Aplysioidea</taxon>
        <taxon>Aplysiidae</taxon>
        <taxon>Aplysia</taxon>
    </lineage>
</organism>
<feature type="region of interest" description="Disordered" evidence="1">
    <location>
        <begin position="245"/>
        <end position="306"/>
    </location>
</feature>
<dbReference type="Proteomes" id="UP000694888">
    <property type="component" value="Unplaced"/>
</dbReference>
<evidence type="ECO:0000256" key="1">
    <source>
        <dbReference type="SAM" id="MobiDB-lite"/>
    </source>
</evidence>
<dbReference type="RefSeq" id="XP_035829224.1">
    <property type="nucleotide sequence ID" value="XM_035973331.1"/>
</dbReference>
<feature type="compositionally biased region" description="Basic residues" evidence="1">
    <location>
        <begin position="119"/>
        <end position="137"/>
    </location>
</feature>